<keyword evidence="2" id="KW-0964">Secreted</keyword>
<feature type="chain" id="PRO_5043672996" description="Olfactomedin-like domain-containing protein" evidence="9">
    <location>
        <begin position="23"/>
        <end position="566"/>
    </location>
</feature>
<dbReference type="Pfam" id="PF02191">
    <property type="entry name" value="OLF"/>
    <property type="match status" value="1"/>
</dbReference>
<protein>
    <recommendedName>
        <fullName evidence="15">Olfactomedin-like domain-containing protein</fullName>
    </recommendedName>
</protein>
<dbReference type="FunFam" id="2.10.25.10:FF:000038">
    <property type="entry name" value="Fibrillin 2"/>
    <property type="match status" value="1"/>
</dbReference>
<dbReference type="AlphaFoldDB" id="A0AAU9WFX1"/>
<dbReference type="Gene3D" id="2.10.25.10">
    <property type="entry name" value="Laminin"/>
    <property type="match status" value="2"/>
</dbReference>
<dbReference type="PROSITE" id="PS01187">
    <property type="entry name" value="EGF_CA"/>
    <property type="match status" value="1"/>
</dbReference>
<dbReference type="FunFam" id="2.10.25.10:FF:000117">
    <property type="entry name" value="Delta-like protein"/>
    <property type="match status" value="1"/>
</dbReference>
<dbReference type="PRINTS" id="PR00010">
    <property type="entry name" value="EGFBLOOD"/>
</dbReference>
<keyword evidence="14" id="KW-1185">Reference proteome</keyword>
<dbReference type="CDD" id="cd00054">
    <property type="entry name" value="EGF_CA"/>
    <property type="match status" value="2"/>
</dbReference>
<feature type="signal peptide" evidence="9">
    <location>
        <begin position="1"/>
        <end position="22"/>
    </location>
</feature>
<dbReference type="GO" id="GO:0005509">
    <property type="term" value="F:calcium ion binding"/>
    <property type="evidence" value="ECO:0007669"/>
    <property type="project" value="InterPro"/>
</dbReference>
<evidence type="ECO:0008006" key="15">
    <source>
        <dbReference type="Google" id="ProtNLM"/>
    </source>
</evidence>
<dbReference type="InterPro" id="IPR003609">
    <property type="entry name" value="Pan_app"/>
</dbReference>
<dbReference type="SMART" id="SM00284">
    <property type="entry name" value="OLF"/>
    <property type="match status" value="1"/>
</dbReference>
<dbReference type="PROSITE" id="PS50026">
    <property type="entry name" value="EGF_3"/>
    <property type="match status" value="2"/>
</dbReference>
<dbReference type="GO" id="GO:0005615">
    <property type="term" value="C:extracellular space"/>
    <property type="evidence" value="ECO:0007669"/>
    <property type="project" value="TreeGrafter"/>
</dbReference>
<accession>A0AAU9WFX1</accession>
<evidence type="ECO:0000256" key="4">
    <source>
        <dbReference type="ARBA" id="ARBA00022729"/>
    </source>
</evidence>
<dbReference type="InterPro" id="IPR003112">
    <property type="entry name" value="Olfac-like_dom"/>
</dbReference>
<dbReference type="InterPro" id="IPR000742">
    <property type="entry name" value="EGF"/>
</dbReference>
<dbReference type="SMART" id="SM00179">
    <property type="entry name" value="EGF_CA"/>
    <property type="match status" value="2"/>
</dbReference>
<evidence type="ECO:0000256" key="8">
    <source>
        <dbReference type="PROSITE-ProRule" id="PRU00076"/>
    </source>
</evidence>
<dbReference type="InterPro" id="IPR050605">
    <property type="entry name" value="Olfactomedin-like_domain"/>
</dbReference>
<dbReference type="PANTHER" id="PTHR23192:SF87">
    <property type="entry name" value="AMASSIN-3"/>
    <property type="match status" value="1"/>
</dbReference>
<dbReference type="PROSITE" id="PS00022">
    <property type="entry name" value="EGF_1"/>
    <property type="match status" value="1"/>
</dbReference>
<evidence type="ECO:0000259" key="10">
    <source>
        <dbReference type="PROSITE" id="PS50026"/>
    </source>
</evidence>
<comment type="caution">
    <text evidence="13">The sequence shown here is derived from an EMBL/GenBank/DDBJ whole genome shotgun (WGS) entry which is preliminary data.</text>
</comment>
<evidence type="ECO:0000256" key="9">
    <source>
        <dbReference type="SAM" id="SignalP"/>
    </source>
</evidence>
<dbReference type="InterPro" id="IPR001881">
    <property type="entry name" value="EGF-like_Ca-bd_dom"/>
</dbReference>
<feature type="disulfide bond" evidence="8">
    <location>
        <begin position="251"/>
        <end position="260"/>
    </location>
</feature>
<evidence type="ECO:0000259" key="12">
    <source>
        <dbReference type="PROSITE" id="PS51132"/>
    </source>
</evidence>
<feature type="domain" description="Olfactomedin-like" evidence="12">
    <location>
        <begin position="315"/>
        <end position="566"/>
    </location>
</feature>
<dbReference type="InterPro" id="IPR000152">
    <property type="entry name" value="EGF-type_Asp/Asn_hydroxyl_site"/>
</dbReference>
<sequence>MALFLFLSALLLLCESSHETSAHECKTGAEYSVKGMMLKSHIYKTMSVSLGHECLKACYRDVACQSFNYVLSQSTCEFSNRIQEARPEDFVPDSNRYYFKRDRERVPLGSIPELPAESCKEIKASEGGKAFSGKYWLNSVVKDKSVLAYCDMDTEDADECSASVPICAVNASCQNLQGSYSCSCNLGFSGDGKVCTCKDITQEYHTHSFKIMVFPSVDMHDYLIDVDECASNPCTNGGTCVDGINGYTCTCPPSYRGNRCEKGQYLFHVRVMLVIGSVMGQLKGQLTGHAYVSGQNASCARAFFTVFFLFYETVGCALTLKSVGNPVTQHNRSPTQGAWMKDPLGVMGNDTIFVMQSYYSNDNVEEFENLNKFKAGVVRKNYTLPFKWDGTGAVVYGNHLYYNRENSQFIIKYNLFTSNIDNHITLSGYSPRSITYTWGGYSGVDLAVDENGLWVLWGNTGNGSRLSASKIEGDVIVNNYNLATERMNSMGNAFIACGVIYCIDSYNSNPTTINFAYDTKTGNQWNPNIQFTNQYGYNSMVDYNPKEKLLYAWDNHKQLTYSLTWN</sequence>
<dbReference type="SMART" id="SM00181">
    <property type="entry name" value="EGF"/>
    <property type="match status" value="2"/>
</dbReference>
<keyword evidence="3 8" id="KW-0245">EGF-like domain</keyword>
<keyword evidence="6 8" id="KW-1015">Disulfide bond</keyword>
<organism evidence="13 14">
    <name type="scientific">Pocillopora meandrina</name>
    <dbReference type="NCBI Taxonomy" id="46732"/>
    <lineage>
        <taxon>Eukaryota</taxon>
        <taxon>Metazoa</taxon>
        <taxon>Cnidaria</taxon>
        <taxon>Anthozoa</taxon>
        <taxon>Hexacorallia</taxon>
        <taxon>Scleractinia</taxon>
        <taxon>Astrocoeniina</taxon>
        <taxon>Pocilloporidae</taxon>
        <taxon>Pocillopora</taxon>
    </lineage>
</organism>
<dbReference type="Pfam" id="PF00024">
    <property type="entry name" value="PAN_1"/>
    <property type="match status" value="1"/>
</dbReference>
<reference evidence="13 14" key="1">
    <citation type="submission" date="2022-05" db="EMBL/GenBank/DDBJ databases">
        <authorList>
            <consortium name="Genoscope - CEA"/>
            <person name="William W."/>
        </authorList>
    </citation>
    <scope>NUCLEOTIDE SEQUENCE [LARGE SCALE GENOMIC DNA]</scope>
</reference>
<dbReference type="GO" id="GO:0007165">
    <property type="term" value="P:signal transduction"/>
    <property type="evidence" value="ECO:0007669"/>
    <property type="project" value="TreeGrafter"/>
</dbReference>
<dbReference type="PROSITE" id="PS51132">
    <property type="entry name" value="OLF"/>
    <property type="match status" value="1"/>
</dbReference>
<feature type="domain" description="EGF-like" evidence="10">
    <location>
        <begin position="156"/>
        <end position="196"/>
    </location>
</feature>
<gene>
    <name evidence="13" type="ORF">PMEA_00005989</name>
</gene>
<dbReference type="Pfam" id="PF12947">
    <property type="entry name" value="EGF_3"/>
    <property type="match status" value="1"/>
</dbReference>
<evidence type="ECO:0000256" key="2">
    <source>
        <dbReference type="ARBA" id="ARBA00022525"/>
    </source>
</evidence>
<proteinExistence type="predicted"/>
<dbReference type="PROSITE" id="PS00010">
    <property type="entry name" value="ASX_HYDROXYL"/>
    <property type="match status" value="2"/>
</dbReference>
<name>A0AAU9WFX1_9CNID</name>
<dbReference type="EMBL" id="CALNXJ010000014">
    <property type="protein sequence ID" value="CAH3113707.1"/>
    <property type="molecule type" value="Genomic_DNA"/>
</dbReference>
<evidence type="ECO:0000256" key="5">
    <source>
        <dbReference type="ARBA" id="ARBA00022737"/>
    </source>
</evidence>
<dbReference type="InterPro" id="IPR024731">
    <property type="entry name" value="NELL2-like_EGF"/>
</dbReference>
<evidence type="ECO:0000259" key="11">
    <source>
        <dbReference type="PROSITE" id="PS50948"/>
    </source>
</evidence>
<dbReference type="PANTHER" id="PTHR23192">
    <property type="entry name" value="OLFACTOMEDIN-RELATED"/>
    <property type="match status" value="1"/>
</dbReference>
<keyword evidence="4 9" id="KW-0732">Signal</keyword>
<dbReference type="PROSITE" id="PS50948">
    <property type="entry name" value="PAN"/>
    <property type="match status" value="1"/>
</dbReference>
<dbReference type="Gene3D" id="3.50.4.10">
    <property type="entry name" value="Hepatocyte Growth Factor"/>
    <property type="match status" value="1"/>
</dbReference>
<evidence type="ECO:0000256" key="6">
    <source>
        <dbReference type="ARBA" id="ARBA00023157"/>
    </source>
</evidence>
<comment type="caution">
    <text evidence="8">Lacks conserved residue(s) required for the propagation of feature annotation.</text>
</comment>
<dbReference type="SUPFAM" id="SSF57414">
    <property type="entry name" value="Hairpin loop containing domain-like"/>
    <property type="match status" value="1"/>
</dbReference>
<evidence type="ECO:0000313" key="14">
    <source>
        <dbReference type="Proteomes" id="UP001159428"/>
    </source>
</evidence>
<evidence type="ECO:0000313" key="13">
    <source>
        <dbReference type="EMBL" id="CAH3113707.1"/>
    </source>
</evidence>
<feature type="domain" description="EGF-like" evidence="10">
    <location>
        <begin position="225"/>
        <end position="261"/>
    </location>
</feature>
<dbReference type="Pfam" id="PF00008">
    <property type="entry name" value="EGF"/>
    <property type="match status" value="1"/>
</dbReference>
<dbReference type="Proteomes" id="UP001159428">
    <property type="component" value="Unassembled WGS sequence"/>
</dbReference>
<evidence type="ECO:0000256" key="1">
    <source>
        <dbReference type="ARBA" id="ARBA00004613"/>
    </source>
</evidence>
<dbReference type="InterPro" id="IPR018097">
    <property type="entry name" value="EGF_Ca-bd_CS"/>
</dbReference>
<keyword evidence="5" id="KW-0677">Repeat</keyword>
<comment type="subcellular location">
    <subcellularLocation>
        <location evidence="1">Secreted</location>
    </subcellularLocation>
</comment>
<feature type="domain" description="Apple" evidence="11">
    <location>
        <begin position="25"/>
        <end position="103"/>
    </location>
</feature>
<dbReference type="SUPFAM" id="SSF57196">
    <property type="entry name" value="EGF/Laminin"/>
    <property type="match status" value="2"/>
</dbReference>
<evidence type="ECO:0000256" key="3">
    <source>
        <dbReference type="ARBA" id="ARBA00022536"/>
    </source>
</evidence>
<evidence type="ECO:0000256" key="7">
    <source>
        <dbReference type="ARBA" id="ARBA00023180"/>
    </source>
</evidence>
<keyword evidence="7" id="KW-0325">Glycoprotein</keyword>